<sequence precursor="true">MNFTRCYRLAAAASCAAALTFAAAVNMPAGKVDLKSAGALAMGPDGILFVGDSIGASIVALDTEDRTPSKSGAALEIKGVNEKIAAMLGTAPDQILIQDVVVNPISKNVYIAVSRGRGADAVPVILRAAPGGKLTEVALANIKHQSVSLTDQPQQDRARMETITQLKYVDGEVLIAGLSNEEFSSSLRSIPFPFQAASKGAGIEIWHGSHGRFETQAPVRTFVPYEINGEKSILAAYTCTPLVRIPVSELKAGAKVKGTTIAELGNRNKPLDMIVYSKGGKHYILMANSSRGVMKLTADNLESYQPITKQTEVTGVPYETIATLKGVQHLDKYDDASALVLMGEGGSLDLRTVPLP</sequence>
<feature type="signal peptide" evidence="1">
    <location>
        <begin position="1"/>
        <end position="22"/>
    </location>
</feature>
<dbReference type="EMBL" id="CP000473">
    <property type="protein sequence ID" value="ABJ83718.1"/>
    <property type="molecule type" value="Genomic_DNA"/>
</dbReference>
<organism evidence="2">
    <name type="scientific">Solibacter usitatus (strain Ellin6076)</name>
    <dbReference type="NCBI Taxonomy" id="234267"/>
    <lineage>
        <taxon>Bacteria</taxon>
        <taxon>Pseudomonadati</taxon>
        <taxon>Acidobacteriota</taxon>
        <taxon>Terriglobia</taxon>
        <taxon>Bryobacterales</taxon>
        <taxon>Solibacteraceae</taxon>
        <taxon>Candidatus Solibacter</taxon>
    </lineage>
</organism>
<evidence type="ECO:0000313" key="2">
    <source>
        <dbReference type="EMBL" id="ABJ83718.1"/>
    </source>
</evidence>
<feature type="chain" id="PRO_5004163484" evidence="1">
    <location>
        <begin position="23"/>
        <end position="356"/>
    </location>
</feature>
<dbReference type="STRING" id="234267.Acid_2729"/>
<protein>
    <submittedName>
        <fullName evidence="2">Uncharacterized protein</fullName>
    </submittedName>
</protein>
<dbReference type="KEGG" id="sus:Acid_2729"/>
<accession>Q02D81</accession>
<proteinExistence type="predicted"/>
<reference evidence="2" key="1">
    <citation type="submission" date="2006-10" db="EMBL/GenBank/DDBJ databases">
        <title>Complete sequence of Solibacter usitatus Ellin6076.</title>
        <authorList>
            <consortium name="US DOE Joint Genome Institute"/>
            <person name="Copeland A."/>
            <person name="Lucas S."/>
            <person name="Lapidus A."/>
            <person name="Barry K."/>
            <person name="Detter J.C."/>
            <person name="Glavina del Rio T."/>
            <person name="Hammon N."/>
            <person name="Israni S."/>
            <person name="Dalin E."/>
            <person name="Tice H."/>
            <person name="Pitluck S."/>
            <person name="Thompson L.S."/>
            <person name="Brettin T."/>
            <person name="Bruce D."/>
            <person name="Han C."/>
            <person name="Tapia R."/>
            <person name="Gilna P."/>
            <person name="Schmutz J."/>
            <person name="Larimer F."/>
            <person name="Land M."/>
            <person name="Hauser L."/>
            <person name="Kyrpides N."/>
            <person name="Mikhailova N."/>
            <person name="Janssen P.H."/>
            <person name="Kuske C.R."/>
            <person name="Richardson P."/>
        </authorList>
    </citation>
    <scope>NUCLEOTIDE SEQUENCE</scope>
    <source>
        <strain evidence="2">Ellin6076</strain>
    </source>
</reference>
<gene>
    <name evidence="2" type="ordered locus">Acid_2729</name>
</gene>
<dbReference type="InParanoid" id="Q02D81"/>
<dbReference type="HOGENOM" id="CLU_058630_0_0_0"/>
<dbReference type="eggNOG" id="ENOG502Z9SH">
    <property type="taxonomic scope" value="Bacteria"/>
</dbReference>
<keyword evidence="1" id="KW-0732">Signal</keyword>
<evidence type="ECO:0000256" key="1">
    <source>
        <dbReference type="SAM" id="SignalP"/>
    </source>
</evidence>
<dbReference type="OrthoDB" id="237405at2"/>
<name>Q02D81_SOLUE</name>
<dbReference type="AlphaFoldDB" id="Q02D81"/>